<evidence type="ECO:0000313" key="2">
    <source>
        <dbReference type="EMBL" id="KAF1002051.1"/>
    </source>
</evidence>
<evidence type="ECO:0000313" key="3">
    <source>
        <dbReference type="Proteomes" id="UP000593563"/>
    </source>
</evidence>
<keyword evidence="3" id="KW-1185">Reference proteome</keyword>
<evidence type="ECO:0000256" key="1">
    <source>
        <dbReference type="SAM" id="Phobius"/>
    </source>
</evidence>
<keyword evidence="1" id="KW-1133">Transmembrane helix</keyword>
<sequence length="102" mass="10603">MDSGTLVIVIWVGVVFASIICTAAYFGGLGGAIKRWFSGTFVARVAAVTPVDTLQLSEPGTADPDVEKGEIDVKITSAGTKDEKTVTVAVAEKIGSATKPFR</sequence>
<protein>
    <submittedName>
        <fullName evidence="2">Uncharacterized protein</fullName>
    </submittedName>
</protein>
<keyword evidence="1" id="KW-0472">Membrane</keyword>
<reference evidence="2" key="1">
    <citation type="submission" date="2020-01" db="EMBL/GenBank/DDBJ databases">
        <title>The Celery Genome Sequence Reveals Sequential Paleo-tetraploidization, Resistance Gene Elimination, Karyotype Evolution, and Functional Innovation in Apiales.</title>
        <authorList>
            <person name="Song X."/>
        </authorList>
    </citation>
    <scope>NUCLEOTIDE SEQUENCE</scope>
    <source>
        <tissue evidence="2">Leaf</tissue>
    </source>
</reference>
<accession>A0A6L5B8R4</accession>
<name>A0A6L5B8R4_APIGR</name>
<dbReference type="Proteomes" id="UP000593563">
    <property type="component" value="Unassembled WGS sequence"/>
</dbReference>
<dbReference type="AlphaFoldDB" id="A0A6L5B8R4"/>
<organism evidence="2 3">
    <name type="scientific">Apium graveolens</name>
    <name type="common">Celery</name>
    <dbReference type="NCBI Taxonomy" id="4045"/>
    <lineage>
        <taxon>Eukaryota</taxon>
        <taxon>Viridiplantae</taxon>
        <taxon>Streptophyta</taxon>
        <taxon>Embryophyta</taxon>
        <taxon>Tracheophyta</taxon>
        <taxon>Spermatophyta</taxon>
        <taxon>Magnoliopsida</taxon>
        <taxon>eudicotyledons</taxon>
        <taxon>Gunneridae</taxon>
        <taxon>Pentapetalae</taxon>
        <taxon>asterids</taxon>
        <taxon>campanulids</taxon>
        <taxon>Apiales</taxon>
        <taxon>Apiaceae</taxon>
        <taxon>Apioideae</taxon>
        <taxon>apioid superclade</taxon>
        <taxon>Apieae</taxon>
        <taxon>Apium</taxon>
    </lineage>
</organism>
<dbReference type="EMBL" id="WRXP01001789">
    <property type="protein sequence ID" value="KAF1002051.1"/>
    <property type="molecule type" value="Genomic_DNA"/>
</dbReference>
<feature type="transmembrane region" description="Helical" evidence="1">
    <location>
        <begin position="6"/>
        <end position="26"/>
    </location>
</feature>
<keyword evidence="1" id="KW-0812">Transmembrane</keyword>
<proteinExistence type="predicted"/>
<comment type="caution">
    <text evidence="2">The sequence shown here is derived from an EMBL/GenBank/DDBJ whole genome shotgun (WGS) entry which is preliminary data.</text>
</comment>
<gene>
    <name evidence="2" type="ORF">AG4045_003475</name>
</gene>